<feature type="region of interest" description="Disordered" evidence="7">
    <location>
        <begin position="411"/>
        <end position="468"/>
    </location>
</feature>
<dbReference type="HOGENOM" id="CLU_373458_0_0_1"/>
<evidence type="ECO:0000256" key="5">
    <source>
        <dbReference type="ARBA" id="ARBA00022801"/>
    </source>
</evidence>
<dbReference type="InterPro" id="IPR001394">
    <property type="entry name" value="Peptidase_C19_UCH"/>
</dbReference>
<keyword evidence="6" id="KW-0175">Coiled coil</keyword>
<feature type="compositionally biased region" description="Low complexity" evidence="7">
    <location>
        <begin position="527"/>
        <end position="543"/>
    </location>
</feature>
<dbReference type="GO" id="GO:0004843">
    <property type="term" value="F:cysteine-type deubiquitinase activity"/>
    <property type="evidence" value="ECO:0007669"/>
    <property type="project" value="UniProtKB-EC"/>
</dbReference>
<dbReference type="GO" id="GO:0006508">
    <property type="term" value="P:proteolysis"/>
    <property type="evidence" value="ECO:0007669"/>
    <property type="project" value="UniProtKB-KW"/>
</dbReference>
<keyword evidence="5" id="KW-0378">Hydrolase</keyword>
<feature type="compositionally biased region" description="Pro residues" evidence="7">
    <location>
        <begin position="79"/>
        <end position="97"/>
    </location>
</feature>
<name>A0A0C3B6N4_SERVB</name>
<feature type="domain" description="USP" evidence="8">
    <location>
        <begin position="40"/>
        <end position="460"/>
    </location>
</feature>
<protein>
    <recommendedName>
        <fullName evidence="3">ubiquitinyl hydrolase 1</fullName>
        <ecNumber evidence="3">3.4.19.12</ecNumber>
    </recommendedName>
</protein>
<feature type="compositionally biased region" description="Low complexity" evidence="7">
    <location>
        <begin position="701"/>
        <end position="711"/>
    </location>
</feature>
<dbReference type="Proteomes" id="UP000054097">
    <property type="component" value="Unassembled WGS sequence"/>
</dbReference>
<feature type="region of interest" description="Disordered" evidence="7">
    <location>
        <begin position="508"/>
        <end position="543"/>
    </location>
</feature>
<keyword evidence="10" id="KW-1185">Reference proteome</keyword>
<feature type="coiled-coil region" evidence="6">
    <location>
        <begin position="203"/>
        <end position="230"/>
    </location>
</feature>
<gene>
    <name evidence="9" type="ORF">M408DRAFT_327043</name>
</gene>
<dbReference type="GO" id="GO:0016579">
    <property type="term" value="P:protein deubiquitination"/>
    <property type="evidence" value="ECO:0007669"/>
    <property type="project" value="InterPro"/>
</dbReference>
<dbReference type="InterPro" id="IPR038765">
    <property type="entry name" value="Papain-like_cys_pep_sf"/>
</dbReference>
<feature type="compositionally biased region" description="Low complexity" evidence="7">
    <location>
        <begin position="433"/>
        <end position="457"/>
    </location>
</feature>
<evidence type="ECO:0000256" key="7">
    <source>
        <dbReference type="SAM" id="MobiDB-lite"/>
    </source>
</evidence>
<feature type="compositionally biased region" description="Polar residues" evidence="7">
    <location>
        <begin position="135"/>
        <end position="144"/>
    </location>
</feature>
<evidence type="ECO:0000256" key="6">
    <source>
        <dbReference type="SAM" id="Coils"/>
    </source>
</evidence>
<dbReference type="InterPro" id="IPR028889">
    <property type="entry name" value="USP"/>
</dbReference>
<evidence type="ECO:0000256" key="3">
    <source>
        <dbReference type="ARBA" id="ARBA00012759"/>
    </source>
</evidence>
<evidence type="ECO:0000256" key="4">
    <source>
        <dbReference type="ARBA" id="ARBA00022670"/>
    </source>
</evidence>
<sequence>MSLLRWMGVSQQASTQNRGTAQSTSGDKSLGTTAVSSADAKRFGLENAPYANSVLQALYFSEPFRELVVNSPDRANLYPPQPPLVVNPVQPTQPPPSNAKTSTKPDTKASTSGHKRPVSGGHPEPHSKADAEDTNAVNTGPTISAQPPTLFSALRSLFIHISQNSLDKGTVAPQVFIAKLRKENELFRTTMHQDAHEFLNYLVNTIVENIEEEEKLVRQKERLIKEEKSAQAPAEDLSTSIITTTSASQGVTTGSSYSKGTFIHSLFEGTLTSETRCLTCETVSSRDEMFLDLSIDIEQNSSVTACLRQFSASEMLCQRNKFFCDSCCGLQEAEKRMKIKRLPNILALHLKRFKYQEDLNKYVKLNYRVAFPFQLRLFNTVDDAADMDRLYELWAIVVHIGRYFEKEGHKEEKSSSGGWRSFRTKEKRRDSVSQTQPQAPASTAPSSPRTTATMMTAPPSPKASTVLRPSTASTNIMDQIPPLPAPALPVVNPSIVPAVPELPSKVANGDTVSPLQQLRRPSTAEPTLVDGSDSLSGSSSWTSAGVNGVNGVLDVRDIPPLPKDLPPVPPLPPHCTFFCRDIQWCPVHFDTRFITVHMVPLRPARQSTKDSKDAIKARKAAEAAAKKNKEKAEEERRKLEKALKEREKMERERAEREREKAEKEHHKLANRVSRKMSLGLSGLVGWSSKDKDRHHSAAIASSSTQGQTGSESGHHGSKSGHLDGHSSQPLVLKPEVPSALSFNF</sequence>
<dbReference type="AlphaFoldDB" id="A0A0C3B6N4"/>
<dbReference type="EC" id="3.4.19.12" evidence="3"/>
<dbReference type="EMBL" id="KN824280">
    <property type="protein sequence ID" value="KIM32495.1"/>
    <property type="molecule type" value="Genomic_DNA"/>
</dbReference>
<dbReference type="OrthoDB" id="27652at2759"/>
<proteinExistence type="inferred from homology"/>
<comment type="catalytic activity">
    <reaction evidence="1">
        <text>Thiol-dependent hydrolysis of ester, thioester, amide, peptide and isopeptide bonds formed by the C-terminal Gly of ubiquitin (a 76-residue protein attached to proteins as an intracellular targeting signal).</text>
        <dbReference type="EC" id="3.4.19.12"/>
    </reaction>
</comment>
<feature type="compositionally biased region" description="Polar residues" evidence="7">
    <location>
        <begin position="510"/>
        <end position="520"/>
    </location>
</feature>
<dbReference type="GO" id="GO:0005634">
    <property type="term" value="C:nucleus"/>
    <property type="evidence" value="ECO:0007669"/>
    <property type="project" value="TreeGrafter"/>
</dbReference>
<evidence type="ECO:0000313" key="9">
    <source>
        <dbReference type="EMBL" id="KIM32495.1"/>
    </source>
</evidence>
<evidence type="ECO:0000313" key="10">
    <source>
        <dbReference type="Proteomes" id="UP000054097"/>
    </source>
</evidence>
<dbReference type="Pfam" id="PF00443">
    <property type="entry name" value="UCH"/>
    <property type="match status" value="1"/>
</dbReference>
<reference evidence="9 10" key="1">
    <citation type="submission" date="2014-04" db="EMBL/GenBank/DDBJ databases">
        <authorList>
            <consortium name="DOE Joint Genome Institute"/>
            <person name="Kuo A."/>
            <person name="Zuccaro A."/>
            <person name="Kohler A."/>
            <person name="Nagy L.G."/>
            <person name="Floudas D."/>
            <person name="Copeland A."/>
            <person name="Barry K.W."/>
            <person name="Cichocki N."/>
            <person name="Veneault-Fourrey C."/>
            <person name="LaButti K."/>
            <person name="Lindquist E.A."/>
            <person name="Lipzen A."/>
            <person name="Lundell T."/>
            <person name="Morin E."/>
            <person name="Murat C."/>
            <person name="Sun H."/>
            <person name="Tunlid A."/>
            <person name="Henrissat B."/>
            <person name="Grigoriev I.V."/>
            <person name="Hibbett D.S."/>
            <person name="Martin F."/>
            <person name="Nordberg H.P."/>
            <person name="Cantor M.N."/>
            <person name="Hua S.X."/>
        </authorList>
    </citation>
    <scope>NUCLEOTIDE SEQUENCE [LARGE SCALE GENOMIC DNA]</scope>
    <source>
        <strain evidence="9 10">MAFF 305830</strain>
    </source>
</reference>
<evidence type="ECO:0000259" key="8">
    <source>
        <dbReference type="PROSITE" id="PS50235"/>
    </source>
</evidence>
<dbReference type="Gene3D" id="3.90.70.10">
    <property type="entry name" value="Cysteine proteinases"/>
    <property type="match status" value="1"/>
</dbReference>
<dbReference type="PANTHER" id="PTHR24006">
    <property type="entry name" value="UBIQUITIN CARBOXYL-TERMINAL HYDROLASE"/>
    <property type="match status" value="1"/>
</dbReference>
<dbReference type="SUPFAM" id="SSF54001">
    <property type="entry name" value="Cysteine proteinases"/>
    <property type="match status" value="1"/>
</dbReference>
<organism evidence="9 10">
    <name type="scientific">Serendipita vermifera MAFF 305830</name>
    <dbReference type="NCBI Taxonomy" id="933852"/>
    <lineage>
        <taxon>Eukaryota</taxon>
        <taxon>Fungi</taxon>
        <taxon>Dikarya</taxon>
        <taxon>Basidiomycota</taxon>
        <taxon>Agaricomycotina</taxon>
        <taxon>Agaricomycetes</taxon>
        <taxon>Sebacinales</taxon>
        <taxon>Serendipitaceae</taxon>
        <taxon>Serendipita</taxon>
    </lineage>
</organism>
<evidence type="ECO:0000256" key="2">
    <source>
        <dbReference type="ARBA" id="ARBA00009085"/>
    </source>
</evidence>
<evidence type="ECO:0000256" key="1">
    <source>
        <dbReference type="ARBA" id="ARBA00000707"/>
    </source>
</evidence>
<dbReference type="PROSITE" id="PS50235">
    <property type="entry name" value="USP_3"/>
    <property type="match status" value="1"/>
</dbReference>
<feature type="compositionally biased region" description="Polar residues" evidence="7">
    <location>
        <begin position="98"/>
        <end position="112"/>
    </location>
</feature>
<feature type="compositionally biased region" description="Basic and acidic residues" evidence="7">
    <location>
        <begin position="607"/>
        <end position="667"/>
    </location>
</feature>
<feature type="region of interest" description="Disordered" evidence="7">
    <location>
        <begin position="1"/>
        <end position="35"/>
    </location>
</feature>
<feature type="compositionally biased region" description="Polar residues" evidence="7">
    <location>
        <begin position="9"/>
        <end position="35"/>
    </location>
</feature>
<dbReference type="STRING" id="933852.A0A0C3B6N4"/>
<reference evidence="10" key="2">
    <citation type="submission" date="2015-01" db="EMBL/GenBank/DDBJ databases">
        <title>Evolutionary Origins and Diversification of the Mycorrhizal Mutualists.</title>
        <authorList>
            <consortium name="DOE Joint Genome Institute"/>
            <consortium name="Mycorrhizal Genomics Consortium"/>
            <person name="Kohler A."/>
            <person name="Kuo A."/>
            <person name="Nagy L.G."/>
            <person name="Floudas D."/>
            <person name="Copeland A."/>
            <person name="Barry K.W."/>
            <person name="Cichocki N."/>
            <person name="Veneault-Fourrey C."/>
            <person name="LaButti K."/>
            <person name="Lindquist E.A."/>
            <person name="Lipzen A."/>
            <person name="Lundell T."/>
            <person name="Morin E."/>
            <person name="Murat C."/>
            <person name="Riley R."/>
            <person name="Ohm R."/>
            <person name="Sun H."/>
            <person name="Tunlid A."/>
            <person name="Henrissat B."/>
            <person name="Grigoriev I.V."/>
            <person name="Hibbett D.S."/>
            <person name="Martin F."/>
        </authorList>
    </citation>
    <scope>NUCLEOTIDE SEQUENCE [LARGE SCALE GENOMIC DNA]</scope>
    <source>
        <strain evidence="10">MAFF 305830</strain>
    </source>
</reference>
<accession>A0A0C3B6N4</accession>
<comment type="similarity">
    <text evidence="2">Belongs to the peptidase C19 family.</text>
</comment>
<dbReference type="GO" id="GO:0005829">
    <property type="term" value="C:cytosol"/>
    <property type="evidence" value="ECO:0007669"/>
    <property type="project" value="TreeGrafter"/>
</dbReference>
<keyword evidence="4" id="KW-0645">Protease</keyword>
<feature type="region of interest" description="Disordered" evidence="7">
    <location>
        <begin position="686"/>
        <end position="744"/>
    </location>
</feature>
<feature type="region of interest" description="Disordered" evidence="7">
    <location>
        <begin position="605"/>
        <end position="674"/>
    </location>
</feature>
<feature type="region of interest" description="Disordered" evidence="7">
    <location>
        <begin position="78"/>
        <end position="144"/>
    </location>
</feature>
<dbReference type="PANTHER" id="PTHR24006:SF733">
    <property type="entry name" value="RE52890P"/>
    <property type="match status" value="1"/>
</dbReference>
<dbReference type="InterPro" id="IPR050164">
    <property type="entry name" value="Peptidase_C19"/>
</dbReference>